<protein>
    <submittedName>
        <fullName evidence="2">Uncharacterized protein</fullName>
    </submittedName>
</protein>
<dbReference type="Proteomes" id="UP001187415">
    <property type="component" value="Unassembled WGS sequence"/>
</dbReference>
<dbReference type="EMBL" id="JAUPFM010000001">
    <property type="protein sequence ID" value="KAK2863341.1"/>
    <property type="molecule type" value="Genomic_DNA"/>
</dbReference>
<proteinExistence type="predicted"/>
<accession>A0AA88T462</accession>
<keyword evidence="3" id="KW-1185">Reference proteome</keyword>
<feature type="region of interest" description="Disordered" evidence="1">
    <location>
        <begin position="266"/>
        <end position="294"/>
    </location>
</feature>
<organism evidence="2 3">
    <name type="scientific">Channa striata</name>
    <name type="common">Snakehead murrel</name>
    <name type="synonym">Ophicephalus striatus</name>
    <dbReference type="NCBI Taxonomy" id="64152"/>
    <lineage>
        <taxon>Eukaryota</taxon>
        <taxon>Metazoa</taxon>
        <taxon>Chordata</taxon>
        <taxon>Craniata</taxon>
        <taxon>Vertebrata</taxon>
        <taxon>Euteleostomi</taxon>
        <taxon>Actinopterygii</taxon>
        <taxon>Neopterygii</taxon>
        <taxon>Teleostei</taxon>
        <taxon>Neoteleostei</taxon>
        <taxon>Acanthomorphata</taxon>
        <taxon>Anabantaria</taxon>
        <taxon>Anabantiformes</taxon>
        <taxon>Channoidei</taxon>
        <taxon>Channidae</taxon>
        <taxon>Channa</taxon>
    </lineage>
</organism>
<comment type="caution">
    <text evidence="2">The sequence shown here is derived from an EMBL/GenBank/DDBJ whole genome shotgun (WGS) entry which is preliminary data.</text>
</comment>
<sequence>MRLNRGGSEPSKYGPQPPLHTAPVQSSPPSCSSSHLSSMQTTLPLLPCHRELPTTHSSRPVTAHPLCLTVDQQRLREEQRRLAMELLALQPPPVQQLLLALQPPPVQQLLLALQSPPVQQQSPQQLPSPLTIVTPSSAAQTVGAVPSPLFTPLQSSRLLPAAAPHTSAPCRPLCPSSPCHRELPTTHSSRPVTAHPPLPHCGPAAAFTTTALTSHPVPAPPPQQRLREEQRRLAMELLALQPPPVQQLLLALQPPPVQQLLLALQQSPPVQQQSPQQLPSPLTMCLAPPPGSGS</sequence>
<feature type="compositionally biased region" description="Low complexity" evidence="1">
    <location>
        <begin position="27"/>
        <end position="38"/>
    </location>
</feature>
<evidence type="ECO:0000256" key="1">
    <source>
        <dbReference type="SAM" id="MobiDB-lite"/>
    </source>
</evidence>
<gene>
    <name evidence="2" type="ORF">Q5P01_002874</name>
</gene>
<name>A0AA88T462_CHASR</name>
<reference evidence="2" key="1">
    <citation type="submission" date="2023-07" db="EMBL/GenBank/DDBJ databases">
        <title>Chromosome-level Genome Assembly of Striped Snakehead (Channa striata).</title>
        <authorList>
            <person name="Liu H."/>
        </authorList>
    </citation>
    <scope>NUCLEOTIDE SEQUENCE</scope>
    <source>
        <strain evidence="2">Gz</strain>
        <tissue evidence="2">Muscle</tissue>
    </source>
</reference>
<feature type="region of interest" description="Disordered" evidence="1">
    <location>
        <begin position="1"/>
        <end position="38"/>
    </location>
</feature>
<evidence type="ECO:0000313" key="2">
    <source>
        <dbReference type="EMBL" id="KAK2863341.1"/>
    </source>
</evidence>
<feature type="compositionally biased region" description="Low complexity" evidence="1">
    <location>
        <begin position="266"/>
        <end position="282"/>
    </location>
</feature>
<evidence type="ECO:0000313" key="3">
    <source>
        <dbReference type="Proteomes" id="UP001187415"/>
    </source>
</evidence>
<dbReference type="AlphaFoldDB" id="A0AA88T462"/>